<sequence>MATANGSSGNARWVPPPGRHKVDVGGSLKRALRARKGMPAPTNKNMPMSDYYLFRYNFKPESVDTSKPGVVEVKRGKEATTVQVERPIVQSEDVHFFTGNEEPSKEVECVLIFDEETNTFTLEKLDSTLSLTHSKKGRSKARIPSASPLPNTPSPAASTSKALQEEDFDRELLDTWGGADVQPQPQPATSSQDFDEFEQLLESTIAPSKPAPKPKKAPAAKPAPKGKKAAAAATEAAVALALPSSTSSTPLPAPPAPRKGKPKPKLKGSTAAESASSTPPPTTAVSSTPTPSLPPTESPFPFTKGKPKRKASSAAVAAADSTSFTPPPAKAAASTPRLAASSTAKVKARAAPEPEPSGVDVEVIELDFGKPAKQTEGLALPFSGGSTAFMPGPLASSSGSGSALQQQDDDDDDDDNWVAVAGVGAEASPVVSTAGAMDIPLDASSFGGGEIDQFAADLDQQLLEGLEGLEEDDGDGDGEDADDDMFGDNAYEQATAAAAAKGKPMSLNQFAGGGETGLDDQDDDDYSSSEESDDD</sequence>
<gene>
    <name evidence="10" type="ORF">SCHPADRAFT_995640</name>
</gene>
<evidence type="ECO:0000256" key="3">
    <source>
        <dbReference type="ARBA" id="ARBA00022553"/>
    </source>
</evidence>
<feature type="compositionally biased region" description="Acidic residues" evidence="8">
    <location>
        <begin position="517"/>
        <end position="535"/>
    </location>
</feature>
<accession>A0A0H2RVX2</accession>
<dbReference type="EMBL" id="KQ085925">
    <property type="protein sequence ID" value="KLO15777.1"/>
    <property type="molecule type" value="Genomic_DNA"/>
</dbReference>
<organism evidence="10 11">
    <name type="scientific">Schizopora paradoxa</name>
    <dbReference type="NCBI Taxonomy" id="27342"/>
    <lineage>
        <taxon>Eukaryota</taxon>
        <taxon>Fungi</taxon>
        <taxon>Dikarya</taxon>
        <taxon>Basidiomycota</taxon>
        <taxon>Agaricomycotina</taxon>
        <taxon>Agaricomycetes</taxon>
        <taxon>Hymenochaetales</taxon>
        <taxon>Schizoporaceae</taxon>
        <taxon>Schizopora</taxon>
    </lineage>
</organism>
<dbReference type="OrthoDB" id="125903at2759"/>
<dbReference type="STRING" id="27342.A0A0H2RVX2"/>
<reference evidence="10 11" key="1">
    <citation type="submission" date="2015-04" db="EMBL/GenBank/DDBJ databases">
        <title>Complete genome sequence of Schizopora paradoxa KUC8140, a cosmopolitan wood degrader in East Asia.</title>
        <authorList>
            <consortium name="DOE Joint Genome Institute"/>
            <person name="Min B."/>
            <person name="Park H."/>
            <person name="Jang Y."/>
            <person name="Kim J.-J."/>
            <person name="Kim K.H."/>
            <person name="Pangilinan J."/>
            <person name="Lipzen A."/>
            <person name="Riley R."/>
            <person name="Grigoriev I.V."/>
            <person name="Spatafora J.W."/>
            <person name="Choi I.-G."/>
        </authorList>
    </citation>
    <scope>NUCLEOTIDE SEQUENCE [LARGE SCALE GENOMIC DNA]</scope>
    <source>
        <strain evidence="10 11">KUC8140</strain>
    </source>
</reference>
<dbReference type="GO" id="GO:0032783">
    <property type="term" value="C:super elongation complex"/>
    <property type="evidence" value="ECO:0007669"/>
    <property type="project" value="InterPro"/>
</dbReference>
<dbReference type="InterPro" id="IPR027093">
    <property type="entry name" value="EAF_fam"/>
</dbReference>
<evidence type="ECO:0000256" key="4">
    <source>
        <dbReference type="ARBA" id="ARBA00023015"/>
    </source>
</evidence>
<dbReference type="Pfam" id="PF09816">
    <property type="entry name" value="EAF"/>
    <property type="match status" value="1"/>
</dbReference>
<keyword evidence="4" id="KW-0805">Transcription regulation</keyword>
<dbReference type="AlphaFoldDB" id="A0A0H2RVX2"/>
<comment type="similarity">
    <text evidence="2">Belongs to the EAF family.</text>
</comment>
<keyword evidence="3" id="KW-0597">Phosphoprotein</keyword>
<keyword evidence="11" id="KW-1185">Reference proteome</keyword>
<feature type="compositionally biased region" description="Low complexity" evidence="8">
    <location>
        <begin position="391"/>
        <end position="406"/>
    </location>
</feature>
<keyword evidence="7" id="KW-0539">Nucleus</keyword>
<evidence type="ECO:0000259" key="9">
    <source>
        <dbReference type="Pfam" id="PF09816"/>
    </source>
</evidence>
<protein>
    <recommendedName>
        <fullName evidence="9">Transcription elongation factor Eaf N-terminal domain-containing protein</fullName>
    </recommendedName>
</protein>
<proteinExistence type="inferred from homology"/>
<feature type="compositionally biased region" description="Low complexity" evidence="8">
    <location>
        <begin position="267"/>
        <end position="290"/>
    </location>
</feature>
<keyword evidence="5" id="KW-0010">Activator</keyword>
<evidence type="ECO:0000313" key="11">
    <source>
        <dbReference type="Proteomes" id="UP000053477"/>
    </source>
</evidence>
<dbReference type="InParanoid" id="A0A0H2RVX2"/>
<dbReference type="GO" id="GO:0006368">
    <property type="term" value="P:transcription elongation by RNA polymerase II"/>
    <property type="evidence" value="ECO:0007669"/>
    <property type="project" value="InterPro"/>
</dbReference>
<feature type="compositionally biased region" description="Basic residues" evidence="8">
    <location>
        <begin position="212"/>
        <end position="228"/>
    </location>
</feature>
<evidence type="ECO:0000256" key="1">
    <source>
        <dbReference type="ARBA" id="ARBA00004123"/>
    </source>
</evidence>
<feature type="region of interest" description="Disordered" evidence="8">
    <location>
        <begin position="132"/>
        <end position="359"/>
    </location>
</feature>
<evidence type="ECO:0000256" key="2">
    <source>
        <dbReference type="ARBA" id="ARBA00007798"/>
    </source>
</evidence>
<feature type="compositionally biased region" description="Low complexity" evidence="8">
    <location>
        <begin position="312"/>
        <end position="336"/>
    </location>
</feature>
<evidence type="ECO:0000256" key="7">
    <source>
        <dbReference type="ARBA" id="ARBA00023242"/>
    </source>
</evidence>
<evidence type="ECO:0000256" key="6">
    <source>
        <dbReference type="ARBA" id="ARBA00023163"/>
    </source>
</evidence>
<dbReference type="PANTHER" id="PTHR15970:SF2">
    <property type="entry name" value="ELL-ASSOCIATED FACTOR EAF"/>
    <property type="match status" value="1"/>
</dbReference>
<feature type="compositionally biased region" description="Acidic residues" evidence="8">
    <location>
        <begin position="407"/>
        <end position="416"/>
    </location>
</feature>
<evidence type="ECO:0000313" key="10">
    <source>
        <dbReference type="EMBL" id="KLO15777.1"/>
    </source>
</evidence>
<feature type="region of interest" description="Disordered" evidence="8">
    <location>
        <begin position="1"/>
        <end position="25"/>
    </location>
</feature>
<feature type="region of interest" description="Disordered" evidence="8">
    <location>
        <begin position="375"/>
        <end position="416"/>
    </location>
</feature>
<feature type="domain" description="Transcription elongation factor Eaf N-terminal" evidence="9">
    <location>
        <begin position="21"/>
        <end position="135"/>
    </location>
</feature>
<feature type="compositionally biased region" description="Acidic residues" evidence="8">
    <location>
        <begin position="467"/>
        <end position="486"/>
    </location>
</feature>
<evidence type="ECO:0000256" key="8">
    <source>
        <dbReference type="SAM" id="MobiDB-lite"/>
    </source>
</evidence>
<dbReference type="PANTHER" id="PTHR15970">
    <property type="entry name" value="ELL-ASSOCIATED FACTOR EAF"/>
    <property type="match status" value="1"/>
</dbReference>
<dbReference type="GO" id="GO:0003711">
    <property type="term" value="F:transcription elongation factor activity"/>
    <property type="evidence" value="ECO:0007669"/>
    <property type="project" value="TreeGrafter"/>
</dbReference>
<feature type="compositionally biased region" description="Polar residues" evidence="8">
    <location>
        <begin position="1"/>
        <end position="10"/>
    </location>
</feature>
<feature type="region of interest" description="Disordered" evidence="8">
    <location>
        <begin position="464"/>
        <end position="535"/>
    </location>
</feature>
<name>A0A0H2RVX2_9AGAM</name>
<keyword evidence="6" id="KW-0804">Transcription</keyword>
<comment type="subcellular location">
    <subcellularLocation>
        <location evidence="1">Nucleus</location>
    </subcellularLocation>
</comment>
<feature type="compositionally biased region" description="Low complexity" evidence="8">
    <location>
        <begin position="229"/>
        <end position="250"/>
    </location>
</feature>
<dbReference type="Proteomes" id="UP000053477">
    <property type="component" value="Unassembled WGS sequence"/>
</dbReference>
<dbReference type="InterPro" id="IPR019194">
    <property type="entry name" value="Tscrpt_elong_fac_Eaf_N"/>
</dbReference>
<evidence type="ECO:0000256" key="5">
    <source>
        <dbReference type="ARBA" id="ARBA00023159"/>
    </source>
</evidence>